<feature type="compositionally biased region" description="Polar residues" evidence="1">
    <location>
        <begin position="502"/>
        <end position="518"/>
    </location>
</feature>
<feature type="compositionally biased region" description="Basic and acidic residues" evidence="1">
    <location>
        <begin position="555"/>
        <end position="565"/>
    </location>
</feature>
<evidence type="ECO:0000313" key="4">
    <source>
        <dbReference type="EMBL" id="CAL1143814.1"/>
    </source>
</evidence>
<comment type="caution">
    <text evidence="3">The sequence shown here is derived from an EMBL/GenBank/DDBJ whole genome shotgun (WGS) entry which is preliminary data.</text>
</comment>
<accession>A0A9P1FUV2</accession>
<name>A0A9P1FUV2_9DINO</name>
<dbReference type="EMBL" id="CAMXCT010001478">
    <property type="protein sequence ID" value="CAI3990439.1"/>
    <property type="molecule type" value="Genomic_DNA"/>
</dbReference>
<dbReference type="EMBL" id="CAMXCT030001478">
    <property type="protein sequence ID" value="CAL4777751.1"/>
    <property type="molecule type" value="Genomic_DNA"/>
</dbReference>
<dbReference type="EMBL" id="CAMXCT020001478">
    <property type="protein sequence ID" value="CAL1143814.1"/>
    <property type="molecule type" value="Genomic_DNA"/>
</dbReference>
<organism evidence="3">
    <name type="scientific">Cladocopium goreaui</name>
    <dbReference type="NCBI Taxonomy" id="2562237"/>
    <lineage>
        <taxon>Eukaryota</taxon>
        <taxon>Sar</taxon>
        <taxon>Alveolata</taxon>
        <taxon>Dinophyceae</taxon>
        <taxon>Suessiales</taxon>
        <taxon>Symbiodiniaceae</taxon>
        <taxon>Cladocopium</taxon>
    </lineage>
</organism>
<feature type="compositionally biased region" description="Basic and acidic residues" evidence="1">
    <location>
        <begin position="464"/>
        <end position="474"/>
    </location>
</feature>
<evidence type="ECO:0000256" key="1">
    <source>
        <dbReference type="SAM" id="MobiDB-lite"/>
    </source>
</evidence>
<reference evidence="4" key="2">
    <citation type="submission" date="2024-04" db="EMBL/GenBank/DDBJ databases">
        <authorList>
            <person name="Chen Y."/>
            <person name="Shah S."/>
            <person name="Dougan E. K."/>
            <person name="Thang M."/>
            <person name="Chan C."/>
        </authorList>
    </citation>
    <scope>NUCLEOTIDE SEQUENCE [LARGE SCALE GENOMIC DNA]</scope>
</reference>
<keyword evidence="2" id="KW-1133">Transmembrane helix</keyword>
<keyword evidence="6" id="KW-1185">Reference proteome</keyword>
<keyword evidence="2" id="KW-0472">Membrane</keyword>
<reference evidence="3" key="1">
    <citation type="submission" date="2022-10" db="EMBL/GenBank/DDBJ databases">
        <authorList>
            <person name="Chen Y."/>
            <person name="Dougan E. K."/>
            <person name="Chan C."/>
            <person name="Rhodes N."/>
            <person name="Thang M."/>
        </authorList>
    </citation>
    <scope>NUCLEOTIDE SEQUENCE</scope>
</reference>
<sequence length="599" mass="65337">MNALIALPPVQAHARALPALRVQVKRREAFSVRCHGAWNLQRHAAVREVGKVVQENMPPSRFVQLRRGQKAAAAAAFLASIAGLLHLVLRALSPHDARSWLFGRPRHQEAEGLVALSNFLSAHPIEFPGLLWASSAATGACEAAARVGCSGNYRTLYVSLMLAGLCYLFDESAVAQQIKALATPGPSSAVFFAAYLVYMGLDWLSNGVSISEVFVGLRSTRKFGFPRPWRPAKSRLLPKLYGIAEGMCLLEMSRSTLWRLGRLLPVLAALDELRRVSVDPHNLSSPEAAQLNKGAGFWAWASLLEAALLGVVCASWARHLGCGGASAVITGMLASLVAALPAAVVLAVTFYGWYRSDLALTELTKAKPLHPPEQLGRYNLDLLEKCYTHGIANFYRSFYARSSASSAFQVPMELNDYEYYRLKVRLTTAGSPVVRLSRDDIRQILAEDAQARQEPPDQDVPASQKKEPLGKDDGVPQQQEPVGQDVPASQKKEPLGKDDDVPQQQEPVGQDVPASQKQEPLGKDDDVPQQQEPVGQDVPASQKQEPLGKDVPASQKKEPLGKDDDVPQQQEPVGQDVPASQKQEPVGEDDTEIEQQKQN</sequence>
<proteinExistence type="predicted"/>
<evidence type="ECO:0000256" key="2">
    <source>
        <dbReference type="SAM" id="Phobius"/>
    </source>
</evidence>
<dbReference type="OrthoDB" id="446878at2759"/>
<feature type="compositionally biased region" description="Polar residues" evidence="1">
    <location>
        <begin position="528"/>
        <end position="544"/>
    </location>
</feature>
<protein>
    <submittedName>
        <fullName evidence="5">PDZ domain-containing protein</fullName>
    </submittedName>
</protein>
<gene>
    <name evidence="3" type="ORF">C1SCF055_LOCUS17429</name>
</gene>
<keyword evidence="2" id="KW-0812">Transmembrane</keyword>
<feature type="region of interest" description="Disordered" evidence="1">
    <location>
        <begin position="448"/>
        <end position="599"/>
    </location>
</feature>
<feature type="compositionally biased region" description="Polar residues" evidence="1">
    <location>
        <begin position="567"/>
        <end position="583"/>
    </location>
</feature>
<evidence type="ECO:0000313" key="5">
    <source>
        <dbReference type="EMBL" id="CAL4777751.1"/>
    </source>
</evidence>
<evidence type="ECO:0000313" key="3">
    <source>
        <dbReference type="EMBL" id="CAI3990439.1"/>
    </source>
</evidence>
<feature type="compositionally biased region" description="Basic and acidic residues" evidence="1">
    <location>
        <begin position="490"/>
        <end position="500"/>
    </location>
</feature>
<evidence type="ECO:0000313" key="6">
    <source>
        <dbReference type="Proteomes" id="UP001152797"/>
    </source>
</evidence>
<feature type="transmembrane region" description="Helical" evidence="2">
    <location>
        <begin position="329"/>
        <end position="354"/>
    </location>
</feature>
<dbReference type="Proteomes" id="UP001152797">
    <property type="component" value="Unassembled WGS sequence"/>
</dbReference>
<feature type="transmembrane region" description="Helical" evidence="2">
    <location>
        <begin position="297"/>
        <end position="317"/>
    </location>
</feature>
<dbReference type="AlphaFoldDB" id="A0A9P1FUV2"/>